<protein>
    <submittedName>
        <fullName evidence="1">Uncharacterized protein</fullName>
    </submittedName>
</protein>
<evidence type="ECO:0000313" key="1">
    <source>
        <dbReference type="EMBL" id="SVD02809.1"/>
    </source>
</evidence>
<name>A0A382RYN2_9ZZZZ</name>
<reference evidence="1" key="1">
    <citation type="submission" date="2018-05" db="EMBL/GenBank/DDBJ databases">
        <authorList>
            <person name="Lanie J.A."/>
            <person name="Ng W.-L."/>
            <person name="Kazmierczak K.M."/>
            <person name="Andrzejewski T.M."/>
            <person name="Davidsen T.M."/>
            <person name="Wayne K.J."/>
            <person name="Tettelin H."/>
            <person name="Glass J.I."/>
            <person name="Rusch D."/>
            <person name="Podicherti R."/>
            <person name="Tsui H.-C.T."/>
            <person name="Winkler M.E."/>
        </authorList>
    </citation>
    <scope>NUCLEOTIDE SEQUENCE</scope>
</reference>
<dbReference type="EMBL" id="UINC01125165">
    <property type="protein sequence ID" value="SVD02809.1"/>
    <property type="molecule type" value="Genomic_DNA"/>
</dbReference>
<gene>
    <name evidence="1" type="ORF">METZ01_LOCUS355663</name>
</gene>
<proteinExistence type="predicted"/>
<organism evidence="1">
    <name type="scientific">marine metagenome</name>
    <dbReference type="NCBI Taxonomy" id="408172"/>
    <lineage>
        <taxon>unclassified sequences</taxon>
        <taxon>metagenomes</taxon>
        <taxon>ecological metagenomes</taxon>
    </lineage>
</organism>
<accession>A0A382RYN2</accession>
<sequence>MREKIEVSVSQSRMETITTVDWRISNSMTSQLRAMAVQTCVLLPPLRFWEP</sequence>
<dbReference type="AlphaFoldDB" id="A0A382RYN2"/>